<evidence type="ECO:0000313" key="6">
    <source>
        <dbReference type="Proteomes" id="UP000234639"/>
    </source>
</evidence>
<name>A0A2I1N8K3_9BACT</name>
<protein>
    <submittedName>
        <fullName evidence="5">Amino acid ABC transporter substrate-binding protein</fullName>
    </submittedName>
</protein>
<dbReference type="GO" id="GO:0006865">
    <property type="term" value="P:amino acid transport"/>
    <property type="evidence" value="ECO:0007669"/>
    <property type="project" value="TreeGrafter"/>
</dbReference>
<keyword evidence="3" id="KW-0732">Signal</keyword>
<evidence type="ECO:0000256" key="2">
    <source>
        <dbReference type="ARBA" id="ARBA00022448"/>
    </source>
</evidence>
<comment type="similarity">
    <text evidence="1">Belongs to the bacterial solute-binding protein 3 family.</text>
</comment>
<dbReference type="GO" id="GO:0030288">
    <property type="term" value="C:outer membrane-bounded periplasmic space"/>
    <property type="evidence" value="ECO:0007669"/>
    <property type="project" value="TreeGrafter"/>
</dbReference>
<dbReference type="Proteomes" id="UP000234639">
    <property type="component" value="Unassembled WGS sequence"/>
</dbReference>
<dbReference type="SMART" id="SM00062">
    <property type="entry name" value="PBPb"/>
    <property type="match status" value="1"/>
</dbReference>
<proteinExistence type="inferred from homology"/>
<evidence type="ECO:0000259" key="4">
    <source>
        <dbReference type="SMART" id="SM00062"/>
    </source>
</evidence>
<dbReference type="AlphaFoldDB" id="A0A2I1N8K3"/>
<dbReference type="RefSeq" id="WP_101637618.1">
    <property type="nucleotide sequence ID" value="NZ_JAPXGI010000006.1"/>
</dbReference>
<dbReference type="Pfam" id="PF00497">
    <property type="entry name" value="SBP_bac_3"/>
    <property type="match status" value="1"/>
</dbReference>
<dbReference type="GO" id="GO:0005576">
    <property type="term" value="C:extracellular region"/>
    <property type="evidence" value="ECO:0007669"/>
    <property type="project" value="TreeGrafter"/>
</dbReference>
<evidence type="ECO:0000256" key="3">
    <source>
        <dbReference type="ARBA" id="ARBA00022729"/>
    </source>
</evidence>
<dbReference type="PANTHER" id="PTHR30085">
    <property type="entry name" value="AMINO ACID ABC TRANSPORTER PERMEASE"/>
    <property type="match status" value="1"/>
</dbReference>
<organism evidence="5 6">
    <name type="scientific">Campylobacter ureolyticus</name>
    <dbReference type="NCBI Taxonomy" id="827"/>
    <lineage>
        <taxon>Bacteria</taxon>
        <taxon>Pseudomonadati</taxon>
        <taxon>Campylobacterota</taxon>
        <taxon>Epsilonproteobacteria</taxon>
        <taxon>Campylobacterales</taxon>
        <taxon>Campylobacteraceae</taxon>
        <taxon>Campylobacter</taxon>
    </lineage>
</organism>
<keyword evidence="2" id="KW-0813">Transport</keyword>
<feature type="domain" description="Solute-binding protein family 3/N-terminal" evidence="4">
    <location>
        <begin position="28"/>
        <end position="246"/>
    </location>
</feature>
<reference evidence="5 6" key="1">
    <citation type="submission" date="2017-12" db="EMBL/GenBank/DDBJ databases">
        <title>Phylogenetic diversity of female urinary microbiome.</title>
        <authorList>
            <person name="Thomas-White K."/>
            <person name="Wolfe A.J."/>
        </authorList>
    </citation>
    <scope>NUCLEOTIDE SEQUENCE [LARGE SCALE GENOMIC DNA]</scope>
    <source>
        <strain evidence="5 6">UMB0112</strain>
    </source>
</reference>
<dbReference type="SUPFAM" id="SSF53850">
    <property type="entry name" value="Periplasmic binding protein-like II"/>
    <property type="match status" value="1"/>
</dbReference>
<evidence type="ECO:0000313" key="5">
    <source>
        <dbReference type="EMBL" id="PKZ28702.1"/>
    </source>
</evidence>
<comment type="caution">
    <text evidence="5">The sequence shown here is derived from an EMBL/GenBank/DDBJ whole genome shotgun (WGS) entry which is preliminary data.</text>
</comment>
<sequence length="267" mass="30012">MKKVFLFMFLTVGFLFGNSLSEIQKNGVIRIGVLGDEPPFSSYEDGMLTGFDVDFAKRIVRDIVGKNGKIEFVEITTHNRIEMLQKNQVDMVIAEFIIDPDREKLVDFSMPYFAVNTGLLTNKKDHYNSVSQLRGKTVLVEGDTEAEKDLKKMGLNIKTCNDMFHCYSELKAGRGDAFAGANLIVLAYPIIDKKLEVNVSGIGTASYYAIGIQKGNADLLNALNQELINLSKEGFFKKAFEDTLNPFYKGTADKKYFLLDDVYRIFG</sequence>
<dbReference type="EMBL" id="PKHU01000007">
    <property type="protein sequence ID" value="PKZ28702.1"/>
    <property type="molecule type" value="Genomic_DNA"/>
</dbReference>
<dbReference type="InterPro" id="IPR001638">
    <property type="entry name" value="Solute-binding_3/MltF_N"/>
</dbReference>
<dbReference type="Gene3D" id="3.40.190.10">
    <property type="entry name" value="Periplasmic binding protein-like II"/>
    <property type="match status" value="2"/>
</dbReference>
<dbReference type="InterPro" id="IPR051455">
    <property type="entry name" value="Bact_solute-bind_prot3"/>
</dbReference>
<accession>A0A2I1N8K3</accession>
<evidence type="ECO:0000256" key="1">
    <source>
        <dbReference type="ARBA" id="ARBA00010333"/>
    </source>
</evidence>
<gene>
    <name evidence="5" type="ORF">CYJ41_07435</name>
</gene>
<dbReference type="PANTHER" id="PTHR30085:SF6">
    <property type="entry name" value="ABC TRANSPORTER GLUTAMINE-BINDING PROTEIN GLNH"/>
    <property type="match status" value="1"/>
</dbReference>